<dbReference type="CDD" id="cd09024">
    <property type="entry name" value="Aldose_epim_lacX"/>
    <property type="match status" value="1"/>
</dbReference>
<dbReference type="Pfam" id="PF01263">
    <property type="entry name" value="Aldose_epim"/>
    <property type="match status" value="1"/>
</dbReference>
<dbReference type="Gene3D" id="2.70.98.10">
    <property type="match status" value="1"/>
</dbReference>
<dbReference type="EMBL" id="NPCC01000042">
    <property type="protein sequence ID" value="PAE87080.1"/>
    <property type="molecule type" value="Genomic_DNA"/>
</dbReference>
<proteinExistence type="predicted"/>
<reference evidence="1 2" key="1">
    <citation type="submission" date="2017-07" db="EMBL/GenBank/DDBJ databases">
        <title>Isolation and whole genome analysis of endospore-forming bacteria from heroin.</title>
        <authorList>
            <person name="Kalinowski J."/>
            <person name="Ahrens B."/>
            <person name="Al-Dilaimi A."/>
            <person name="Winkler A."/>
            <person name="Wibberg D."/>
            <person name="Schleenbecker U."/>
            <person name="Ruckert C."/>
            <person name="Wolfel R."/>
            <person name="Grass G."/>
        </authorList>
    </citation>
    <scope>NUCLEOTIDE SEQUENCE [LARGE SCALE GENOMIC DNA]</scope>
    <source>
        <strain evidence="1 2">7539</strain>
    </source>
</reference>
<evidence type="ECO:0000313" key="2">
    <source>
        <dbReference type="Proteomes" id="UP000216207"/>
    </source>
</evidence>
<name>A0A268NVG6_SHOCL</name>
<dbReference type="GO" id="GO:0016853">
    <property type="term" value="F:isomerase activity"/>
    <property type="evidence" value="ECO:0007669"/>
    <property type="project" value="InterPro"/>
</dbReference>
<evidence type="ECO:0000313" key="1">
    <source>
        <dbReference type="EMBL" id="PAE87080.1"/>
    </source>
</evidence>
<dbReference type="InterPro" id="IPR008183">
    <property type="entry name" value="Aldose_1/G6P_1-epimerase"/>
</dbReference>
<organism evidence="1 2">
    <name type="scientific">Shouchella clausii</name>
    <name type="common">Alkalihalobacillus clausii</name>
    <dbReference type="NCBI Taxonomy" id="79880"/>
    <lineage>
        <taxon>Bacteria</taxon>
        <taxon>Bacillati</taxon>
        <taxon>Bacillota</taxon>
        <taxon>Bacilli</taxon>
        <taxon>Bacillales</taxon>
        <taxon>Bacillaceae</taxon>
        <taxon>Shouchella</taxon>
    </lineage>
</organism>
<sequence length="293" mass="33568">MIIIENDKLTVEIANKGAEIRSIWHKEQSREVMWSGDPTYWGRIAPVLFPIVGRLKDGAYTYNGKSYQLSQHGFLRDQMFVTDDLQSDKAVFRFESSGQFADVYPFEFTVYLSYQLNGHTLIVGWEVVNDNEEEMYFSIGGHPAFKVPFRSEETFTEYELSFKAAEGKQIERYALSNGLVQKPEIVPVLENIGLTDSLFQHDALVYSHLDEVALYPKQRPEEKIVVSFPRFPYVGIWSAYDSEEKTNAPFVCIEPWFGVADTVDTTGRLAEKKGIQQIGANETFKASYEIKVY</sequence>
<dbReference type="SUPFAM" id="SSF74650">
    <property type="entry name" value="Galactose mutarotase-like"/>
    <property type="match status" value="1"/>
</dbReference>
<dbReference type="OMA" id="WWGIADT"/>
<dbReference type="AlphaFoldDB" id="A0A268NVG6"/>
<gene>
    <name evidence="1" type="ORF">CHH72_20055</name>
</gene>
<dbReference type="InterPro" id="IPR014718">
    <property type="entry name" value="GH-type_carb-bd"/>
</dbReference>
<dbReference type="InterPro" id="IPR037481">
    <property type="entry name" value="LacX"/>
</dbReference>
<dbReference type="GO" id="GO:0005975">
    <property type="term" value="P:carbohydrate metabolic process"/>
    <property type="evidence" value="ECO:0007669"/>
    <property type="project" value="InterPro"/>
</dbReference>
<comment type="caution">
    <text evidence="1">The sequence shown here is derived from an EMBL/GenBank/DDBJ whole genome shotgun (WGS) entry which is preliminary data.</text>
</comment>
<dbReference type="GO" id="GO:0030246">
    <property type="term" value="F:carbohydrate binding"/>
    <property type="evidence" value="ECO:0007669"/>
    <property type="project" value="InterPro"/>
</dbReference>
<accession>A0A268NVG6</accession>
<dbReference type="InterPro" id="IPR011013">
    <property type="entry name" value="Gal_mutarotase_sf_dom"/>
</dbReference>
<protein>
    <submittedName>
        <fullName evidence="1">Aldose epimerase</fullName>
    </submittedName>
</protein>
<dbReference type="Proteomes" id="UP000216207">
    <property type="component" value="Unassembled WGS sequence"/>
</dbReference>
<dbReference type="RefSeq" id="WP_011245933.1">
    <property type="nucleotide sequence ID" value="NZ_BOQQ01000008.1"/>
</dbReference>